<reference evidence="2" key="1">
    <citation type="submission" date="2020-12" db="EMBL/GenBank/DDBJ databases">
        <title>Oil enriched cultivation method for isolating marine PHA-producing bacteria.</title>
        <authorList>
            <person name="Zheng W."/>
            <person name="Yu S."/>
            <person name="Huang Y."/>
        </authorList>
    </citation>
    <scope>NUCLEOTIDE SEQUENCE</scope>
    <source>
        <strain evidence="2">SY-2-12</strain>
    </source>
</reference>
<accession>A0A939EHT4</accession>
<dbReference type="AlphaFoldDB" id="A0A939EHT4"/>
<keyword evidence="1" id="KW-0472">Membrane</keyword>
<keyword evidence="1" id="KW-1133">Transmembrane helix</keyword>
<dbReference type="EMBL" id="JAEKJZ010000004">
    <property type="protein sequence ID" value="MBN9672518.1"/>
    <property type="molecule type" value="Genomic_DNA"/>
</dbReference>
<feature type="transmembrane region" description="Helical" evidence="1">
    <location>
        <begin position="30"/>
        <end position="51"/>
    </location>
</feature>
<gene>
    <name evidence="2" type="ORF">JF539_19345</name>
</gene>
<dbReference type="RefSeq" id="WP_207142348.1">
    <property type="nucleotide sequence ID" value="NZ_JAEKJZ010000004.1"/>
</dbReference>
<evidence type="ECO:0000313" key="3">
    <source>
        <dbReference type="Proteomes" id="UP000664096"/>
    </source>
</evidence>
<organism evidence="2 3">
    <name type="scientific">Roseibium aggregatum</name>
    <dbReference type="NCBI Taxonomy" id="187304"/>
    <lineage>
        <taxon>Bacteria</taxon>
        <taxon>Pseudomonadati</taxon>
        <taxon>Pseudomonadota</taxon>
        <taxon>Alphaproteobacteria</taxon>
        <taxon>Hyphomicrobiales</taxon>
        <taxon>Stappiaceae</taxon>
        <taxon>Roseibium</taxon>
    </lineage>
</organism>
<comment type="caution">
    <text evidence="2">The sequence shown here is derived from an EMBL/GenBank/DDBJ whole genome shotgun (WGS) entry which is preliminary data.</text>
</comment>
<keyword evidence="1" id="KW-0812">Transmembrane</keyword>
<evidence type="ECO:0000256" key="1">
    <source>
        <dbReference type="SAM" id="Phobius"/>
    </source>
</evidence>
<name>A0A939EHT4_9HYPH</name>
<evidence type="ECO:0000313" key="2">
    <source>
        <dbReference type="EMBL" id="MBN9672518.1"/>
    </source>
</evidence>
<proteinExistence type="predicted"/>
<dbReference type="Proteomes" id="UP000664096">
    <property type="component" value="Unassembled WGS sequence"/>
</dbReference>
<protein>
    <submittedName>
        <fullName evidence="2">Uncharacterized protein</fullName>
    </submittedName>
</protein>
<sequence length="118" mass="12582">MSQPEYGEEGPEEAPLDPATQRVQAKLKRLLFGSSLIMLAGFIAVFAAILYKINTYEADPSEAAFAATVAVGPDAEVLQATLSDGLLLVLVREGSGTALLRFDPKTGVRIGRTDFVAR</sequence>